<dbReference type="OMA" id="FTHRIFI"/>
<evidence type="ECO:0000259" key="5">
    <source>
        <dbReference type="PROSITE" id="PS50119"/>
    </source>
</evidence>
<dbReference type="SUPFAM" id="SSF57845">
    <property type="entry name" value="B-box zinc-binding domain"/>
    <property type="match status" value="1"/>
</dbReference>
<organism evidence="7 8">
    <name type="scientific">Electrophorus electricus</name>
    <name type="common">Electric eel</name>
    <name type="synonym">Gymnotus electricus</name>
    <dbReference type="NCBI Taxonomy" id="8005"/>
    <lineage>
        <taxon>Eukaryota</taxon>
        <taxon>Metazoa</taxon>
        <taxon>Chordata</taxon>
        <taxon>Craniata</taxon>
        <taxon>Vertebrata</taxon>
        <taxon>Euteleostomi</taxon>
        <taxon>Actinopterygii</taxon>
        <taxon>Neopterygii</taxon>
        <taxon>Teleostei</taxon>
        <taxon>Ostariophysi</taxon>
        <taxon>Gymnotiformes</taxon>
        <taxon>Gymnotoidei</taxon>
        <taxon>Gymnotidae</taxon>
        <taxon>Electrophorus</taxon>
    </lineage>
</organism>
<evidence type="ECO:0000313" key="8">
    <source>
        <dbReference type="Proteomes" id="UP000314983"/>
    </source>
</evidence>
<dbReference type="PRINTS" id="PR01407">
    <property type="entry name" value="BUTYPHLNCDUF"/>
</dbReference>
<reference evidence="7" key="3">
    <citation type="submission" date="2020-05" db="EMBL/GenBank/DDBJ databases">
        <title>Electrophorus electricus (electric eel) genome, fEleEle1, primary haplotype.</title>
        <authorList>
            <person name="Myers G."/>
            <person name="Meyer A."/>
            <person name="Fedrigo O."/>
            <person name="Formenti G."/>
            <person name="Rhie A."/>
            <person name="Tracey A."/>
            <person name="Sims Y."/>
            <person name="Jarvis E.D."/>
        </authorList>
    </citation>
    <scope>NUCLEOTIDE SEQUENCE [LARGE SCALE GENOMIC DNA]</scope>
</reference>
<evidence type="ECO:0000256" key="4">
    <source>
        <dbReference type="SAM" id="Coils"/>
    </source>
</evidence>
<dbReference type="InterPro" id="IPR000315">
    <property type="entry name" value="Znf_B-box"/>
</dbReference>
<gene>
    <name evidence="7" type="primary">LOC118240543</name>
</gene>
<reference evidence="8" key="1">
    <citation type="journal article" date="2014" name="Science">
        <title>Nonhuman genetics. Genomic basis for the convergent evolution of electric organs.</title>
        <authorList>
            <person name="Gallant J.R."/>
            <person name="Traeger L.L."/>
            <person name="Volkening J.D."/>
            <person name="Moffett H."/>
            <person name="Chen P.H."/>
            <person name="Novina C.D."/>
            <person name="Phillips G.N.Jr."/>
            <person name="Anand R."/>
            <person name="Wells G.B."/>
            <person name="Pinch M."/>
            <person name="Guth R."/>
            <person name="Unguez G.A."/>
            <person name="Albert J.S."/>
            <person name="Zakon H.H."/>
            <person name="Samanta M.P."/>
            <person name="Sussman M.R."/>
        </authorList>
    </citation>
    <scope>NUCLEOTIDE SEQUENCE [LARGE SCALE GENOMIC DNA]</scope>
</reference>
<reference evidence="8" key="2">
    <citation type="journal article" date="2017" name="Sci. Adv.">
        <title>A tail of two voltages: Proteomic comparison of the three electric organs of the electric eel.</title>
        <authorList>
            <person name="Traeger L.L."/>
            <person name="Sabat G."/>
            <person name="Barrett-Wilt G.A."/>
            <person name="Wells G.B."/>
            <person name="Sussman M.R."/>
        </authorList>
    </citation>
    <scope>NUCLEOTIDE SEQUENCE [LARGE SCALE GENOMIC DNA]</scope>
</reference>
<dbReference type="GeneTree" id="ENSGT00970000193390"/>
<dbReference type="InterPro" id="IPR006574">
    <property type="entry name" value="PRY"/>
</dbReference>
<dbReference type="AlphaFoldDB" id="A0A4W4DN31"/>
<evidence type="ECO:0000313" key="7">
    <source>
        <dbReference type="Ensembl" id="ENSEEEP00000000468.2"/>
    </source>
</evidence>
<dbReference type="InterPro" id="IPR001870">
    <property type="entry name" value="B30.2/SPRY"/>
</dbReference>
<evidence type="ECO:0000256" key="2">
    <source>
        <dbReference type="ARBA" id="ARBA00022833"/>
    </source>
</evidence>
<dbReference type="Gene3D" id="2.60.120.920">
    <property type="match status" value="1"/>
</dbReference>
<dbReference type="InterPro" id="IPR050143">
    <property type="entry name" value="TRIM/RBCC"/>
</dbReference>
<feature type="domain" description="B30.2/SPRY" evidence="6">
    <location>
        <begin position="197"/>
        <end position="377"/>
    </location>
</feature>
<dbReference type="CDD" id="cd12893">
    <property type="entry name" value="SPRY_PRY_TRIM35"/>
    <property type="match status" value="1"/>
</dbReference>
<dbReference type="InterPro" id="IPR003879">
    <property type="entry name" value="Butyrophylin_SPRY"/>
</dbReference>
<feature type="coiled-coil region" evidence="4">
    <location>
        <begin position="80"/>
        <end position="117"/>
    </location>
</feature>
<reference evidence="7" key="4">
    <citation type="submission" date="2025-08" db="UniProtKB">
        <authorList>
            <consortium name="Ensembl"/>
        </authorList>
    </citation>
    <scope>IDENTIFICATION</scope>
</reference>
<proteinExistence type="predicted"/>
<dbReference type="PROSITE" id="PS50188">
    <property type="entry name" value="B302_SPRY"/>
    <property type="match status" value="1"/>
</dbReference>
<dbReference type="InterPro" id="IPR043136">
    <property type="entry name" value="B30.2/SPRY_sf"/>
</dbReference>
<dbReference type="PANTHER" id="PTHR24103">
    <property type="entry name" value="E3 UBIQUITIN-PROTEIN LIGASE TRIM"/>
    <property type="match status" value="1"/>
</dbReference>
<protein>
    <recommendedName>
        <fullName evidence="9">B30.2/SPRY domain-containing protein</fullName>
    </recommendedName>
</protein>
<keyword evidence="2" id="KW-0862">Zinc</keyword>
<keyword evidence="4" id="KW-0175">Coiled coil</keyword>
<keyword evidence="8" id="KW-1185">Reference proteome</keyword>
<dbReference type="SUPFAM" id="SSF49899">
    <property type="entry name" value="Concanavalin A-like lectins/glucanases"/>
    <property type="match status" value="1"/>
</dbReference>
<dbReference type="Pfam" id="PF13765">
    <property type="entry name" value="PRY"/>
    <property type="match status" value="1"/>
</dbReference>
<dbReference type="SMART" id="SM00589">
    <property type="entry name" value="PRY"/>
    <property type="match status" value="1"/>
</dbReference>
<sequence length="377" mass="43728">MEYFLVLTKVVRDLFDQSRVQCKRVEENRDPFEVLCSLHNEKLKLFCLEDQQPVCVVCNLSKAHKNHNCCPIDEAVCDFKNKLKTSLERLQQNLKALEEVKQTCDETACQAQHTERQIKEEFEKLHQFLRDEESARIAALKEEEEQKSHMMRRKIEEMNGEIESLSDQIRNLQKEMEHTPKEPEKVSALLINVAKHLSSLKFRVWENMQKILQYTPVTLDPNTAHPHLHLSDDLTTAECRPQTSLLPDNPERFEVYPCVLGSEGFNSGTHCWDVDVGGSEYWALGVIRESESRKGSSVWDSVWSLHYSKKKLQRVRVQLDWDRGKVTFTDLITSSHLHTITHTFTDTVFPIIYSYSSPVRLLPAKISVMIENQSVVC</sequence>
<keyword evidence="1 3" id="KW-0863">Zinc-finger</keyword>
<dbReference type="Gene3D" id="3.30.160.60">
    <property type="entry name" value="Classic Zinc Finger"/>
    <property type="match status" value="1"/>
</dbReference>
<feature type="domain" description="B box-type" evidence="5">
    <location>
        <begin position="31"/>
        <end position="72"/>
    </location>
</feature>
<dbReference type="PROSITE" id="PS50119">
    <property type="entry name" value="ZF_BBOX"/>
    <property type="match status" value="1"/>
</dbReference>
<name>A0A4W4DN31_ELEEL</name>
<dbReference type="Proteomes" id="UP000314983">
    <property type="component" value="Chromosome 22"/>
</dbReference>
<feature type="coiled-coil region" evidence="4">
    <location>
        <begin position="141"/>
        <end position="182"/>
    </location>
</feature>
<evidence type="ECO:0000256" key="1">
    <source>
        <dbReference type="ARBA" id="ARBA00022771"/>
    </source>
</evidence>
<evidence type="ECO:0000259" key="6">
    <source>
        <dbReference type="PROSITE" id="PS50188"/>
    </source>
</evidence>
<evidence type="ECO:0008006" key="9">
    <source>
        <dbReference type="Google" id="ProtNLM"/>
    </source>
</evidence>
<dbReference type="GO" id="GO:0008270">
    <property type="term" value="F:zinc ion binding"/>
    <property type="evidence" value="ECO:0007669"/>
    <property type="project" value="UniProtKB-KW"/>
</dbReference>
<keyword evidence="1 3" id="KW-0479">Metal-binding</keyword>
<dbReference type="Pfam" id="PF00643">
    <property type="entry name" value="zf-B_box"/>
    <property type="match status" value="1"/>
</dbReference>
<dbReference type="SMART" id="SM00336">
    <property type="entry name" value="BBOX"/>
    <property type="match status" value="1"/>
</dbReference>
<reference evidence="7" key="5">
    <citation type="submission" date="2025-09" db="UniProtKB">
        <authorList>
            <consortium name="Ensembl"/>
        </authorList>
    </citation>
    <scope>IDENTIFICATION</scope>
</reference>
<dbReference type="Ensembl" id="ENSEEET00000000478.2">
    <property type="protein sequence ID" value="ENSEEEP00000000468.2"/>
    <property type="gene ID" value="ENSEEEG00000028696.1"/>
</dbReference>
<accession>A0A4W4DN31</accession>
<evidence type="ECO:0000256" key="3">
    <source>
        <dbReference type="PROSITE-ProRule" id="PRU00024"/>
    </source>
</evidence>
<dbReference type="InterPro" id="IPR013320">
    <property type="entry name" value="ConA-like_dom_sf"/>
</dbReference>